<evidence type="ECO:0000256" key="11">
    <source>
        <dbReference type="HAMAP-Rule" id="MF_00179"/>
    </source>
</evidence>
<dbReference type="GO" id="GO:0008270">
    <property type="term" value="F:zinc ion binding"/>
    <property type="evidence" value="ECO:0007669"/>
    <property type="project" value="UniProtKB-UniRule"/>
</dbReference>
<name>A0A7X9WXJ7_9SPHN</name>
<comment type="cofactor">
    <cofactor evidence="11">
        <name>Zn(2+)</name>
        <dbReference type="ChEBI" id="CHEBI:29105"/>
    </cofactor>
    <text evidence="11">Binds 1 zinc ion per subunit.</text>
</comment>
<feature type="binding site" evidence="11">
    <location>
        <begin position="259"/>
        <end position="261"/>
    </location>
    <ligand>
        <name>GTP</name>
        <dbReference type="ChEBI" id="CHEBI:37565"/>
    </ligand>
</feature>
<dbReference type="PANTHER" id="PTHR21327">
    <property type="entry name" value="GTP CYCLOHYDROLASE II-RELATED"/>
    <property type="match status" value="1"/>
</dbReference>
<evidence type="ECO:0000313" key="14">
    <source>
        <dbReference type="Proteomes" id="UP000519023"/>
    </source>
</evidence>
<feature type="binding site" evidence="11">
    <location>
        <position position="237"/>
    </location>
    <ligand>
        <name>GTP</name>
        <dbReference type="ChEBI" id="CHEBI:37565"/>
    </ligand>
</feature>
<keyword evidence="8 11" id="KW-0342">GTP-binding</keyword>
<dbReference type="EMBL" id="JABBFV010000013">
    <property type="protein sequence ID" value="NML11748.1"/>
    <property type="molecule type" value="Genomic_DNA"/>
</dbReference>
<comment type="caution">
    <text evidence="13">The sequence shown here is derived from an EMBL/GenBank/DDBJ whole genome shotgun (WGS) entry which is preliminary data.</text>
</comment>
<keyword evidence="3 11" id="KW-0686">Riboflavin biosynthesis</keyword>
<accession>A0A7X9WXJ7</accession>
<feature type="domain" description="GTP cyclohydrolase II" evidence="12">
    <location>
        <begin position="175"/>
        <end position="337"/>
    </location>
</feature>
<gene>
    <name evidence="11 13" type="primary">ribA</name>
    <name evidence="13" type="ORF">HHL08_16595</name>
</gene>
<dbReference type="Proteomes" id="UP000519023">
    <property type="component" value="Unassembled WGS sequence"/>
</dbReference>
<evidence type="ECO:0000256" key="4">
    <source>
        <dbReference type="ARBA" id="ARBA00022723"/>
    </source>
</evidence>
<evidence type="ECO:0000259" key="12">
    <source>
        <dbReference type="Pfam" id="PF00925"/>
    </source>
</evidence>
<evidence type="ECO:0000256" key="3">
    <source>
        <dbReference type="ARBA" id="ARBA00022619"/>
    </source>
</evidence>
<dbReference type="GO" id="GO:0003935">
    <property type="term" value="F:GTP cyclohydrolase II activity"/>
    <property type="evidence" value="ECO:0007669"/>
    <property type="project" value="UniProtKB-UniRule"/>
</dbReference>
<evidence type="ECO:0000256" key="7">
    <source>
        <dbReference type="ARBA" id="ARBA00022833"/>
    </source>
</evidence>
<dbReference type="NCBIfam" id="NF001591">
    <property type="entry name" value="PRK00393.1"/>
    <property type="match status" value="1"/>
</dbReference>
<dbReference type="FunFam" id="3.40.50.10990:FF:000001">
    <property type="entry name" value="Riboflavin biosynthesis protein RibBA"/>
    <property type="match status" value="1"/>
</dbReference>
<dbReference type="InterPro" id="IPR000926">
    <property type="entry name" value="RibA"/>
</dbReference>
<evidence type="ECO:0000256" key="9">
    <source>
        <dbReference type="ARBA" id="ARBA00043932"/>
    </source>
</evidence>
<dbReference type="GO" id="GO:0005829">
    <property type="term" value="C:cytosol"/>
    <property type="evidence" value="ECO:0007669"/>
    <property type="project" value="TreeGrafter"/>
</dbReference>
<feature type="active site" description="Nucleophile" evidence="11">
    <location>
        <position position="295"/>
    </location>
</feature>
<dbReference type="GO" id="GO:0005525">
    <property type="term" value="F:GTP binding"/>
    <property type="evidence" value="ECO:0007669"/>
    <property type="project" value="UniProtKB-KW"/>
</dbReference>
<feature type="binding site" evidence="11">
    <location>
        <position position="232"/>
    </location>
    <ligand>
        <name>Zn(2+)</name>
        <dbReference type="ChEBI" id="CHEBI:29105"/>
        <note>catalytic</note>
    </ligand>
</feature>
<dbReference type="InterPro" id="IPR032677">
    <property type="entry name" value="GTP_cyclohydro_II"/>
</dbReference>
<dbReference type="InterPro" id="IPR036144">
    <property type="entry name" value="RibA-like_sf"/>
</dbReference>
<feature type="active site" description="Proton acceptor" evidence="11">
    <location>
        <position position="293"/>
    </location>
</feature>
<feature type="binding site" evidence="11">
    <location>
        <position position="316"/>
    </location>
    <ligand>
        <name>GTP</name>
        <dbReference type="ChEBI" id="CHEBI:37565"/>
    </ligand>
</feature>
<dbReference type="GO" id="GO:0009231">
    <property type="term" value="P:riboflavin biosynthetic process"/>
    <property type="evidence" value="ECO:0007669"/>
    <property type="project" value="UniProtKB-UniRule"/>
</dbReference>
<protein>
    <recommendedName>
        <fullName evidence="11">GTP cyclohydrolase-2</fullName>
        <ecNumber evidence="11">3.5.4.25</ecNumber>
    </recommendedName>
    <alternativeName>
        <fullName evidence="11">GTP cyclohydrolase II</fullName>
    </alternativeName>
</protein>
<dbReference type="CDD" id="cd00641">
    <property type="entry name" value="GTP_cyclohydro2"/>
    <property type="match status" value="1"/>
</dbReference>
<feature type="binding site" evidence="11">
    <location>
        <position position="234"/>
    </location>
    <ligand>
        <name>Zn(2+)</name>
        <dbReference type="ChEBI" id="CHEBI:29105"/>
        <note>catalytic</note>
    </ligand>
</feature>
<dbReference type="AlphaFoldDB" id="A0A7X9WXJ7"/>
<dbReference type="Gene3D" id="3.40.50.10990">
    <property type="entry name" value="GTP cyclohydrolase II"/>
    <property type="match status" value="1"/>
</dbReference>
<comment type="catalytic activity">
    <reaction evidence="10 11">
        <text>GTP + 4 H2O = 2,5-diamino-6-hydroxy-4-(5-phosphoribosylamino)-pyrimidine + formate + 2 phosphate + 3 H(+)</text>
        <dbReference type="Rhea" id="RHEA:23704"/>
        <dbReference type="ChEBI" id="CHEBI:15377"/>
        <dbReference type="ChEBI" id="CHEBI:15378"/>
        <dbReference type="ChEBI" id="CHEBI:15740"/>
        <dbReference type="ChEBI" id="CHEBI:37565"/>
        <dbReference type="ChEBI" id="CHEBI:43474"/>
        <dbReference type="ChEBI" id="CHEBI:58614"/>
        <dbReference type="EC" id="3.5.4.25"/>
    </reaction>
</comment>
<organism evidence="13 14">
    <name type="scientific">Sphingobium psychrophilum</name>
    <dbReference type="NCBI Taxonomy" id="2728834"/>
    <lineage>
        <taxon>Bacteria</taxon>
        <taxon>Pseudomonadati</taxon>
        <taxon>Pseudomonadota</taxon>
        <taxon>Alphaproteobacteria</taxon>
        <taxon>Sphingomonadales</taxon>
        <taxon>Sphingomonadaceae</taxon>
        <taxon>Sphingobium</taxon>
    </lineage>
</organism>
<dbReference type="EC" id="3.5.4.25" evidence="11"/>
<keyword evidence="4 11" id="KW-0479">Metal-binding</keyword>
<feature type="binding site" evidence="11">
    <location>
        <position position="221"/>
    </location>
    <ligand>
        <name>Zn(2+)</name>
        <dbReference type="ChEBI" id="CHEBI:29105"/>
        <note>catalytic</note>
    </ligand>
</feature>
<evidence type="ECO:0000256" key="8">
    <source>
        <dbReference type="ARBA" id="ARBA00023134"/>
    </source>
</evidence>
<proteinExistence type="inferred from homology"/>
<keyword evidence="14" id="KW-1185">Reference proteome</keyword>
<keyword evidence="6 11" id="KW-0378">Hydrolase</keyword>
<dbReference type="NCBIfam" id="TIGR00505">
    <property type="entry name" value="ribA"/>
    <property type="match status" value="1"/>
</dbReference>
<dbReference type="RefSeq" id="WP_169574188.1">
    <property type="nucleotide sequence ID" value="NZ_JABBFV010000013.1"/>
</dbReference>
<dbReference type="PANTHER" id="PTHR21327:SF18">
    <property type="entry name" value="3,4-DIHYDROXY-2-BUTANONE 4-PHOSPHATE SYNTHASE"/>
    <property type="match status" value="1"/>
</dbReference>
<comment type="function">
    <text evidence="9 11">Catalyzes the conversion of GTP to 2,5-diamino-6-ribosylamino-4(3H)-pyrimidinone 5'-phosphate (DARP), formate and pyrophosphate.</text>
</comment>
<evidence type="ECO:0000256" key="10">
    <source>
        <dbReference type="ARBA" id="ARBA00049295"/>
    </source>
</evidence>
<evidence type="ECO:0000256" key="6">
    <source>
        <dbReference type="ARBA" id="ARBA00022801"/>
    </source>
</evidence>
<comment type="similarity">
    <text evidence="2">In the N-terminal section; belongs to the DHBP synthase family.</text>
</comment>
<comment type="similarity">
    <text evidence="11">Belongs to the GTP cyclohydrolase II family.</text>
</comment>
<feature type="binding site" evidence="11">
    <location>
        <begin position="216"/>
        <end position="220"/>
    </location>
    <ligand>
        <name>GTP</name>
        <dbReference type="ChEBI" id="CHEBI:37565"/>
    </ligand>
</feature>
<dbReference type="HAMAP" id="MF_00179">
    <property type="entry name" value="RibA"/>
    <property type="match status" value="1"/>
</dbReference>
<evidence type="ECO:0000313" key="13">
    <source>
        <dbReference type="EMBL" id="NML11748.1"/>
    </source>
</evidence>
<evidence type="ECO:0000256" key="5">
    <source>
        <dbReference type="ARBA" id="ARBA00022741"/>
    </source>
</evidence>
<dbReference type="Pfam" id="PF00925">
    <property type="entry name" value="GTP_cyclohydro2"/>
    <property type="match status" value="1"/>
</dbReference>
<sequence length="361" mass="38300">MPGTGNGRANGRDAARAIDALRRGWAIRLTAPDGAIRLMAIEGADAVTLVDFDPHGQADILISAARAETLKLANQLAAADPDLPVLVERAPWIDADVATAISDPVLDLASPLKGPFRARSLAAPQAAKAALRLARLAGILPAYFLTEGDTSVEATVSADSIAAYDDATRLAIATRARLPVSASESGEIIAFRSPDEPREHVALVVGKRDASPPVVRLHSECLTGDVLGSLKCDCGPQLHEALHQIADAPWGILLYLRQEGRGIGLVNKLRAYAMQDQGFDTVDANVRLGFAIDARDFSVAARMLDLLGVGAVRLLTNNPNKVAGLESAGIAVTERLPIILPTNPHNERYLATKRDRTGHQL</sequence>
<feature type="binding site" evidence="11">
    <location>
        <position position="281"/>
    </location>
    <ligand>
        <name>GTP</name>
        <dbReference type="ChEBI" id="CHEBI:37565"/>
    </ligand>
</feature>
<evidence type="ECO:0000256" key="1">
    <source>
        <dbReference type="ARBA" id="ARBA00004853"/>
    </source>
</evidence>
<keyword evidence="5 11" id="KW-0547">Nucleotide-binding</keyword>
<keyword evidence="7 11" id="KW-0862">Zinc</keyword>
<evidence type="ECO:0000256" key="2">
    <source>
        <dbReference type="ARBA" id="ARBA00005520"/>
    </source>
</evidence>
<dbReference type="UniPathway" id="UPA00275">
    <property type="reaction ID" value="UER00400"/>
</dbReference>
<comment type="pathway">
    <text evidence="1 11">Cofactor biosynthesis; riboflavin biosynthesis; 5-amino-6-(D-ribitylamino)uracil from GTP: step 1/4.</text>
</comment>
<feature type="binding site" evidence="11">
    <location>
        <position position="321"/>
    </location>
    <ligand>
        <name>GTP</name>
        <dbReference type="ChEBI" id="CHEBI:37565"/>
    </ligand>
</feature>
<reference evidence="13 14" key="1">
    <citation type="submission" date="2020-04" db="EMBL/GenBank/DDBJ databases">
        <title>Sphingobium sp. AR-3-1 isolated from Arctic soil.</title>
        <authorList>
            <person name="Dahal R.H."/>
            <person name="Chaudhary D.K."/>
        </authorList>
    </citation>
    <scope>NUCLEOTIDE SEQUENCE [LARGE SCALE GENOMIC DNA]</scope>
    <source>
        <strain evidence="13 14">AR-3-1</strain>
    </source>
</reference>
<dbReference type="SUPFAM" id="SSF142695">
    <property type="entry name" value="RibA-like"/>
    <property type="match status" value="1"/>
</dbReference>